<reference evidence="1 2" key="1">
    <citation type="submission" date="2020-08" db="EMBL/GenBank/DDBJ databases">
        <title>Sequencing the genomes of 1000 actinobacteria strains.</title>
        <authorList>
            <person name="Klenk H.-P."/>
        </authorList>
    </citation>
    <scope>NUCLEOTIDE SEQUENCE [LARGE SCALE GENOMIC DNA]</scope>
    <source>
        <strain evidence="1 2">DSM 20419</strain>
    </source>
</reference>
<dbReference type="SUPFAM" id="SSF52540">
    <property type="entry name" value="P-loop containing nucleoside triphosphate hydrolases"/>
    <property type="match status" value="1"/>
</dbReference>
<dbReference type="GO" id="GO:0016301">
    <property type="term" value="F:kinase activity"/>
    <property type="evidence" value="ECO:0007669"/>
    <property type="project" value="UniProtKB-KW"/>
</dbReference>
<dbReference type="AlphaFoldDB" id="A0A7W4YFS5"/>
<organism evidence="1 2">
    <name type="scientific">Pseudoclavibacter helvolus</name>
    <dbReference type="NCBI Taxonomy" id="255205"/>
    <lineage>
        <taxon>Bacteria</taxon>
        <taxon>Bacillati</taxon>
        <taxon>Actinomycetota</taxon>
        <taxon>Actinomycetes</taxon>
        <taxon>Micrococcales</taxon>
        <taxon>Microbacteriaceae</taxon>
        <taxon>Pseudoclavibacter</taxon>
    </lineage>
</organism>
<name>A0A7W4YFS5_9MICO</name>
<keyword evidence="2" id="KW-1185">Reference proteome</keyword>
<dbReference type="PANTHER" id="PTHR37816:SF1">
    <property type="entry name" value="TOXIN"/>
    <property type="match status" value="1"/>
</dbReference>
<dbReference type="RefSeq" id="WP_338110106.1">
    <property type="nucleotide sequence ID" value="NZ_JACHWJ010000003.1"/>
</dbReference>
<dbReference type="EMBL" id="JACHWJ010000003">
    <property type="protein sequence ID" value="MBB2957918.1"/>
    <property type="molecule type" value="Genomic_DNA"/>
</dbReference>
<evidence type="ECO:0000313" key="2">
    <source>
        <dbReference type="Proteomes" id="UP000545286"/>
    </source>
</evidence>
<keyword evidence="1" id="KW-0808">Transferase</keyword>
<dbReference type="InterPro" id="IPR027417">
    <property type="entry name" value="P-loop_NTPase"/>
</dbReference>
<evidence type="ECO:0000313" key="1">
    <source>
        <dbReference type="EMBL" id="MBB2957918.1"/>
    </source>
</evidence>
<protein>
    <submittedName>
        <fullName evidence="1">Adenylate kinase family enzyme</fullName>
    </submittedName>
</protein>
<dbReference type="InterPro" id="IPR052922">
    <property type="entry name" value="Cytidylate_Kinase-2"/>
</dbReference>
<gene>
    <name evidence="1" type="ORF">FHX72_002063</name>
</gene>
<proteinExistence type="predicted"/>
<dbReference type="PANTHER" id="PTHR37816">
    <property type="entry name" value="YALI0E33011P"/>
    <property type="match status" value="1"/>
</dbReference>
<dbReference type="Proteomes" id="UP000545286">
    <property type="component" value="Unassembled WGS sequence"/>
</dbReference>
<comment type="caution">
    <text evidence="1">The sequence shown here is derived from an EMBL/GenBank/DDBJ whole genome shotgun (WGS) entry which is preliminary data.</text>
</comment>
<accession>A0A7W4YFS5</accession>
<sequence>MGKTSVAPRIEQRLGLPHTEIDALFHGPNWTMLPGFVESVEAFSAEERWVTEWQYATQLGDLLTSRADTLVLLDYSVATHMSRLVRRTLRRRLWRIELRNGNVEPPLHTILTDPEHIVRWGWKGRARVRRRTDAAGQAWPTLRVVRLRSQGETDEWLRKL</sequence>
<keyword evidence="1" id="KW-0418">Kinase</keyword>